<name>A0ABR2LNA0_9ASPA</name>
<dbReference type="Proteomes" id="UP001412067">
    <property type="component" value="Unassembled WGS sequence"/>
</dbReference>
<dbReference type="PANTHER" id="PTHR46782">
    <property type="entry name" value="OS01G0757700 PROTEIN"/>
    <property type="match status" value="1"/>
</dbReference>
<gene>
    <name evidence="1" type="ORF">KSP40_PGU019113</name>
</gene>
<dbReference type="EMBL" id="JBBWWR010000017">
    <property type="protein sequence ID" value="KAK8945812.1"/>
    <property type="molecule type" value="Genomic_DNA"/>
</dbReference>
<evidence type="ECO:0000313" key="1">
    <source>
        <dbReference type="EMBL" id="KAK8945812.1"/>
    </source>
</evidence>
<dbReference type="PANTHER" id="PTHR46782:SF2">
    <property type="entry name" value="OS07G0545900 PROTEIN"/>
    <property type="match status" value="1"/>
</dbReference>
<proteinExistence type="predicted"/>
<keyword evidence="2" id="KW-1185">Reference proteome</keyword>
<sequence>MEELGVRPDDDTVRRVSSAFANRGEFKNQKLVLRKYQNKWKYLHFNGERVRVRAVEEQCWVLYAQRT</sequence>
<evidence type="ECO:0000313" key="2">
    <source>
        <dbReference type="Proteomes" id="UP001412067"/>
    </source>
</evidence>
<comment type="caution">
    <text evidence="1">The sequence shown here is derived from an EMBL/GenBank/DDBJ whole genome shotgun (WGS) entry which is preliminary data.</text>
</comment>
<organism evidence="1 2">
    <name type="scientific">Platanthera guangdongensis</name>
    <dbReference type="NCBI Taxonomy" id="2320717"/>
    <lineage>
        <taxon>Eukaryota</taxon>
        <taxon>Viridiplantae</taxon>
        <taxon>Streptophyta</taxon>
        <taxon>Embryophyta</taxon>
        <taxon>Tracheophyta</taxon>
        <taxon>Spermatophyta</taxon>
        <taxon>Magnoliopsida</taxon>
        <taxon>Liliopsida</taxon>
        <taxon>Asparagales</taxon>
        <taxon>Orchidaceae</taxon>
        <taxon>Orchidoideae</taxon>
        <taxon>Orchideae</taxon>
        <taxon>Orchidinae</taxon>
        <taxon>Platanthera</taxon>
    </lineage>
</organism>
<protein>
    <submittedName>
        <fullName evidence="1">Pentatricopeptide repeat-containing protein</fullName>
    </submittedName>
</protein>
<reference evidence="1 2" key="1">
    <citation type="journal article" date="2022" name="Nat. Plants">
        <title>Genomes of leafy and leafless Platanthera orchids illuminate the evolution of mycoheterotrophy.</title>
        <authorList>
            <person name="Li M.H."/>
            <person name="Liu K.W."/>
            <person name="Li Z."/>
            <person name="Lu H.C."/>
            <person name="Ye Q.L."/>
            <person name="Zhang D."/>
            <person name="Wang J.Y."/>
            <person name="Li Y.F."/>
            <person name="Zhong Z.M."/>
            <person name="Liu X."/>
            <person name="Yu X."/>
            <person name="Liu D.K."/>
            <person name="Tu X.D."/>
            <person name="Liu B."/>
            <person name="Hao Y."/>
            <person name="Liao X.Y."/>
            <person name="Jiang Y.T."/>
            <person name="Sun W.H."/>
            <person name="Chen J."/>
            <person name="Chen Y.Q."/>
            <person name="Ai Y."/>
            <person name="Zhai J.W."/>
            <person name="Wu S.S."/>
            <person name="Zhou Z."/>
            <person name="Hsiao Y.Y."/>
            <person name="Wu W.L."/>
            <person name="Chen Y.Y."/>
            <person name="Lin Y.F."/>
            <person name="Hsu J.L."/>
            <person name="Li C.Y."/>
            <person name="Wang Z.W."/>
            <person name="Zhao X."/>
            <person name="Zhong W.Y."/>
            <person name="Ma X.K."/>
            <person name="Ma L."/>
            <person name="Huang J."/>
            <person name="Chen G.Z."/>
            <person name="Huang M.Z."/>
            <person name="Huang L."/>
            <person name="Peng D.H."/>
            <person name="Luo Y.B."/>
            <person name="Zou S.Q."/>
            <person name="Chen S.P."/>
            <person name="Lan S."/>
            <person name="Tsai W.C."/>
            <person name="Van de Peer Y."/>
            <person name="Liu Z.J."/>
        </authorList>
    </citation>
    <scope>NUCLEOTIDE SEQUENCE [LARGE SCALE GENOMIC DNA]</scope>
    <source>
        <strain evidence="1">Lor288</strain>
    </source>
</reference>
<accession>A0ABR2LNA0</accession>
<dbReference type="InterPro" id="IPR044646">
    <property type="entry name" value="EMB1417-like"/>
</dbReference>